<evidence type="ECO:0000313" key="7">
    <source>
        <dbReference type="Proteomes" id="UP000294558"/>
    </source>
</evidence>
<dbReference type="EMBL" id="SOAU01000001">
    <property type="protein sequence ID" value="TDT16158.1"/>
    <property type="molecule type" value="Genomic_DNA"/>
</dbReference>
<evidence type="ECO:0000256" key="3">
    <source>
        <dbReference type="ARBA" id="ARBA00023002"/>
    </source>
</evidence>
<proteinExistence type="predicted"/>
<keyword evidence="3" id="KW-0560">Oxidoreductase</keyword>
<dbReference type="GO" id="GO:0046306">
    <property type="term" value="P:alkanesulfonate catabolic process"/>
    <property type="evidence" value="ECO:0007669"/>
    <property type="project" value="TreeGrafter"/>
</dbReference>
<dbReference type="Gene3D" id="3.20.20.30">
    <property type="entry name" value="Luciferase-like domain"/>
    <property type="match status" value="1"/>
</dbReference>
<keyword evidence="7" id="KW-1185">Reference proteome</keyword>
<dbReference type="PANTHER" id="PTHR42847:SF4">
    <property type="entry name" value="ALKANESULFONATE MONOOXYGENASE-RELATED"/>
    <property type="match status" value="1"/>
</dbReference>
<dbReference type="InterPro" id="IPR011251">
    <property type="entry name" value="Luciferase-like_dom"/>
</dbReference>
<sequence>MQYGFVIPWADAREVGELAAVAEEYGWDGVFVWEPVWGVDAWVSLALAAVRTGRIRLGTMLTPPSRRKPWELASQTATVDRLSGGRLTLSVGLGAPESGFTSFGEEADKRTRAELMDECLDIVAGLWGGQPFEYHGKHYDVSPTDFPTIGHVAQDPRPPVWCVGAIGYEKSMARALRWDGLIPQVIDENGARQANLEELQSIAGDLPDGYDVIVEGAQAEHSPAAWADAGATWWIESQWDAVGQAEPALATVDRLRDGPPSA</sequence>
<dbReference type="SUPFAM" id="SSF51679">
    <property type="entry name" value="Bacterial luciferase-like"/>
    <property type="match status" value="1"/>
</dbReference>
<keyword evidence="2" id="KW-0288">FMN</keyword>
<reference evidence="6 7" key="1">
    <citation type="submission" date="2019-03" db="EMBL/GenBank/DDBJ databases">
        <title>Sequencing the genomes of 1000 actinobacteria strains.</title>
        <authorList>
            <person name="Klenk H.-P."/>
        </authorList>
    </citation>
    <scope>NUCLEOTIDE SEQUENCE [LARGE SCALE GENOMIC DNA]</scope>
    <source>
        <strain evidence="6 7">DSM 18936</strain>
    </source>
</reference>
<dbReference type="RefSeq" id="WP_133868556.1">
    <property type="nucleotide sequence ID" value="NZ_SOAU01000001.1"/>
</dbReference>
<keyword evidence="1" id="KW-0285">Flavoprotein</keyword>
<evidence type="ECO:0000259" key="5">
    <source>
        <dbReference type="Pfam" id="PF00296"/>
    </source>
</evidence>
<dbReference type="Proteomes" id="UP000294558">
    <property type="component" value="Unassembled WGS sequence"/>
</dbReference>
<evidence type="ECO:0000256" key="2">
    <source>
        <dbReference type="ARBA" id="ARBA00022643"/>
    </source>
</evidence>
<keyword evidence="4 6" id="KW-0503">Monooxygenase</keyword>
<accession>A0A4V3EIY2</accession>
<dbReference type="AlphaFoldDB" id="A0A4V3EIY2"/>
<evidence type="ECO:0000256" key="1">
    <source>
        <dbReference type="ARBA" id="ARBA00022630"/>
    </source>
</evidence>
<comment type="caution">
    <text evidence="6">The sequence shown here is derived from an EMBL/GenBank/DDBJ whole genome shotgun (WGS) entry which is preliminary data.</text>
</comment>
<gene>
    <name evidence="6" type="ORF">BDK89_1740</name>
</gene>
<protein>
    <submittedName>
        <fullName evidence="6">Luciferase-like monooxygenase</fullName>
    </submittedName>
</protein>
<name>A0A4V3EIY2_9ACTN</name>
<dbReference type="InterPro" id="IPR050172">
    <property type="entry name" value="SsuD_RutA_monooxygenase"/>
</dbReference>
<organism evidence="6 7">
    <name type="scientific">Ilumatobacter fluminis</name>
    <dbReference type="NCBI Taxonomy" id="467091"/>
    <lineage>
        <taxon>Bacteria</taxon>
        <taxon>Bacillati</taxon>
        <taxon>Actinomycetota</taxon>
        <taxon>Acidimicrobiia</taxon>
        <taxon>Acidimicrobiales</taxon>
        <taxon>Ilumatobacteraceae</taxon>
        <taxon>Ilumatobacter</taxon>
    </lineage>
</organism>
<dbReference type="GO" id="GO:0008726">
    <property type="term" value="F:alkanesulfonate monooxygenase activity"/>
    <property type="evidence" value="ECO:0007669"/>
    <property type="project" value="TreeGrafter"/>
</dbReference>
<dbReference type="OrthoDB" id="5175259at2"/>
<dbReference type="Pfam" id="PF00296">
    <property type="entry name" value="Bac_luciferase"/>
    <property type="match status" value="1"/>
</dbReference>
<feature type="domain" description="Luciferase-like" evidence="5">
    <location>
        <begin position="11"/>
        <end position="233"/>
    </location>
</feature>
<dbReference type="PANTHER" id="PTHR42847">
    <property type="entry name" value="ALKANESULFONATE MONOOXYGENASE"/>
    <property type="match status" value="1"/>
</dbReference>
<dbReference type="InterPro" id="IPR036661">
    <property type="entry name" value="Luciferase-like_sf"/>
</dbReference>
<evidence type="ECO:0000256" key="4">
    <source>
        <dbReference type="ARBA" id="ARBA00023033"/>
    </source>
</evidence>
<evidence type="ECO:0000313" key="6">
    <source>
        <dbReference type="EMBL" id="TDT16158.1"/>
    </source>
</evidence>